<feature type="domain" description="HTH La-type RNA-binding" evidence="4">
    <location>
        <begin position="28"/>
        <end position="102"/>
    </location>
</feature>
<evidence type="ECO:0000313" key="5">
    <source>
        <dbReference type="Ensembl" id="ENSBMSP00010015858.1"/>
    </source>
</evidence>
<dbReference type="InterPro" id="IPR006630">
    <property type="entry name" value="La_HTH"/>
</dbReference>
<dbReference type="GO" id="GO:0003723">
    <property type="term" value="F:RNA binding"/>
    <property type="evidence" value="ECO:0007669"/>
    <property type="project" value="UniProtKB-UniRule"/>
</dbReference>
<accession>A0A8C0I0D5</accession>
<protein>
    <recommendedName>
        <fullName evidence="4">HTH La-type RNA-binding domain-containing protein</fullName>
    </recommendedName>
</protein>
<dbReference type="AlphaFoldDB" id="A0A8C0I0D5"/>
<evidence type="ECO:0000256" key="2">
    <source>
        <dbReference type="PROSITE-ProRule" id="PRU00332"/>
    </source>
</evidence>
<dbReference type="InterPro" id="IPR036388">
    <property type="entry name" value="WH-like_DNA-bd_sf"/>
</dbReference>
<evidence type="ECO:0000256" key="1">
    <source>
        <dbReference type="ARBA" id="ARBA00022884"/>
    </source>
</evidence>
<dbReference type="Pfam" id="PF05383">
    <property type="entry name" value="La"/>
    <property type="match status" value="1"/>
</dbReference>
<evidence type="ECO:0000259" key="4">
    <source>
        <dbReference type="PROSITE" id="PS50961"/>
    </source>
</evidence>
<dbReference type="InterPro" id="IPR036390">
    <property type="entry name" value="WH_DNA-bd_sf"/>
</dbReference>
<feature type="region of interest" description="Disordered" evidence="3">
    <location>
        <begin position="1"/>
        <end position="28"/>
    </location>
</feature>
<dbReference type="SUPFAM" id="SSF46785">
    <property type="entry name" value="Winged helix' DNA-binding domain"/>
    <property type="match status" value="1"/>
</dbReference>
<sequence length="102" mass="12035">METESGNQEKALEEESTEKKKEVEKKKRSRVKQVLADIAKQVDFWFGDANLHKDRFLREQIEKSRDGCKFASPFFWKRSEVSSPKNNRNILILSKVKIYSKI</sequence>
<keyword evidence="1 2" id="KW-0694">RNA-binding</keyword>
<feature type="compositionally biased region" description="Basic and acidic residues" evidence="3">
    <location>
        <begin position="10"/>
        <end position="25"/>
    </location>
</feature>
<dbReference type="Gene3D" id="1.10.10.10">
    <property type="entry name" value="Winged helix-like DNA-binding domain superfamily/Winged helix DNA-binding domain"/>
    <property type="match status" value="1"/>
</dbReference>
<dbReference type="Ensembl" id="ENSBMST00010017554.1">
    <property type="protein sequence ID" value="ENSBMSP00010015858.1"/>
    <property type="gene ID" value="ENSBMSG00010011560.1"/>
</dbReference>
<proteinExistence type="predicted"/>
<name>A0A8C0I0D5_BALMU</name>
<dbReference type="PROSITE" id="PS50961">
    <property type="entry name" value="HTH_LA"/>
    <property type="match status" value="1"/>
</dbReference>
<reference evidence="5" key="1">
    <citation type="submission" date="2023-09" db="UniProtKB">
        <authorList>
            <consortium name="Ensembl"/>
        </authorList>
    </citation>
    <scope>IDENTIFICATION</scope>
</reference>
<organism evidence="5">
    <name type="scientific">Balaenoptera musculus</name>
    <name type="common">Blue whale</name>
    <dbReference type="NCBI Taxonomy" id="9771"/>
    <lineage>
        <taxon>Eukaryota</taxon>
        <taxon>Metazoa</taxon>
        <taxon>Chordata</taxon>
        <taxon>Craniata</taxon>
        <taxon>Vertebrata</taxon>
        <taxon>Euteleostomi</taxon>
        <taxon>Mammalia</taxon>
        <taxon>Eutheria</taxon>
        <taxon>Laurasiatheria</taxon>
        <taxon>Artiodactyla</taxon>
        <taxon>Whippomorpha</taxon>
        <taxon>Cetacea</taxon>
        <taxon>Mysticeti</taxon>
        <taxon>Balaenopteridae</taxon>
        <taxon>Balaenoptera</taxon>
    </lineage>
</organism>
<evidence type="ECO:0000256" key="3">
    <source>
        <dbReference type="SAM" id="MobiDB-lite"/>
    </source>
</evidence>